<dbReference type="Proteomes" id="UP000313645">
    <property type="component" value="Unassembled WGS sequence"/>
</dbReference>
<protein>
    <submittedName>
        <fullName evidence="1">Uncharacterized protein</fullName>
    </submittedName>
</protein>
<sequence>MQSLEKVCAILNDGFASDDNQLKQFHDWISSELGATSDAPVSQTVAWMPVAAEKKRRRIR</sequence>
<proteinExistence type="predicted"/>
<keyword evidence="2" id="KW-1185">Reference proteome</keyword>
<name>A0ABY1ZHQ2_9GAMM</name>
<evidence type="ECO:0000313" key="1">
    <source>
        <dbReference type="EMBL" id="TBW46942.1"/>
    </source>
</evidence>
<gene>
    <name evidence="1" type="ORF">EZI54_22855</name>
</gene>
<dbReference type="EMBL" id="SJDL01000072">
    <property type="protein sequence ID" value="TBW46942.1"/>
    <property type="molecule type" value="Genomic_DNA"/>
</dbReference>
<dbReference type="RefSeq" id="WP_131484179.1">
    <property type="nucleotide sequence ID" value="NZ_SJDL01000072.1"/>
</dbReference>
<accession>A0ABY1ZHQ2</accession>
<evidence type="ECO:0000313" key="2">
    <source>
        <dbReference type="Proteomes" id="UP000313645"/>
    </source>
</evidence>
<comment type="caution">
    <text evidence="1">The sequence shown here is derived from an EMBL/GenBank/DDBJ whole genome shotgun (WGS) entry which is preliminary data.</text>
</comment>
<organism evidence="1 2">
    <name type="scientific">Marinobacter halodurans</name>
    <dbReference type="NCBI Taxonomy" id="2528979"/>
    <lineage>
        <taxon>Bacteria</taxon>
        <taxon>Pseudomonadati</taxon>
        <taxon>Pseudomonadota</taxon>
        <taxon>Gammaproteobacteria</taxon>
        <taxon>Pseudomonadales</taxon>
        <taxon>Marinobacteraceae</taxon>
        <taxon>Marinobacter</taxon>
    </lineage>
</organism>
<reference evidence="1 2" key="1">
    <citation type="submission" date="2019-02" db="EMBL/GenBank/DDBJ databases">
        <title>Marinobacter halodurans sp. nov., a marine bacterium isolated from sea tidal flat.</title>
        <authorList>
            <person name="Yoo Y."/>
            <person name="Lee D.W."/>
            <person name="Kim B.S."/>
            <person name="Kim J.-J."/>
        </authorList>
    </citation>
    <scope>NUCLEOTIDE SEQUENCE [LARGE SCALE GENOMIC DNA]</scope>
    <source>
        <strain evidence="1 2">YJ-S3-2</strain>
    </source>
</reference>